<dbReference type="GeneID" id="17254686"/>
<dbReference type="Pfam" id="PF01733">
    <property type="entry name" value="Nucleoside_tran"/>
    <property type="match status" value="1"/>
</dbReference>
<dbReference type="PaxDb" id="2903-EOD08532"/>
<evidence type="ECO:0000256" key="1">
    <source>
        <dbReference type="ARBA" id="ARBA00004141"/>
    </source>
</evidence>
<dbReference type="InterPro" id="IPR002259">
    <property type="entry name" value="Eqnu_transpt"/>
</dbReference>
<keyword evidence="3" id="KW-0813">Transport</keyword>
<evidence type="ECO:0000313" key="9">
    <source>
        <dbReference type="Proteomes" id="UP000013827"/>
    </source>
</evidence>
<dbReference type="PANTHER" id="PTHR10332:SF10">
    <property type="entry name" value="EQUILIBRATIVE NUCLEOSIDE TRANSPORTER 4"/>
    <property type="match status" value="1"/>
</dbReference>
<evidence type="ECO:0000256" key="2">
    <source>
        <dbReference type="ARBA" id="ARBA00007965"/>
    </source>
</evidence>
<feature type="transmembrane region" description="Helical" evidence="7">
    <location>
        <begin position="79"/>
        <end position="103"/>
    </location>
</feature>
<comment type="subcellular location">
    <subcellularLocation>
        <location evidence="1">Membrane</location>
        <topology evidence="1">Multi-pass membrane protein</topology>
    </subcellularLocation>
</comment>
<dbReference type="EnsemblProtists" id="EOD08532">
    <property type="protein sequence ID" value="EOD08532"/>
    <property type="gene ID" value="EMIHUDRAFT_438251"/>
</dbReference>
<feature type="transmembrane region" description="Helical" evidence="7">
    <location>
        <begin position="45"/>
        <end position="67"/>
    </location>
</feature>
<keyword evidence="6 7" id="KW-0472">Membrane</keyword>
<dbReference type="Proteomes" id="UP000013827">
    <property type="component" value="Unassembled WGS sequence"/>
</dbReference>
<evidence type="ECO:0000256" key="5">
    <source>
        <dbReference type="ARBA" id="ARBA00022989"/>
    </source>
</evidence>
<evidence type="ECO:0000256" key="3">
    <source>
        <dbReference type="ARBA" id="ARBA00022448"/>
    </source>
</evidence>
<feature type="transmembrane region" description="Helical" evidence="7">
    <location>
        <begin position="115"/>
        <end position="137"/>
    </location>
</feature>
<dbReference type="PANTHER" id="PTHR10332">
    <property type="entry name" value="EQUILIBRATIVE NUCLEOSIDE TRANSPORTER"/>
    <property type="match status" value="1"/>
</dbReference>
<evidence type="ECO:0008006" key="10">
    <source>
        <dbReference type="Google" id="ProtNLM"/>
    </source>
</evidence>
<evidence type="ECO:0000313" key="8">
    <source>
        <dbReference type="EnsemblProtists" id="EOD08532"/>
    </source>
</evidence>
<evidence type="ECO:0000256" key="6">
    <source>
        <dbReference type="ARBA" id="ARBA00023136"/>
    </source>
</evidence>
<reference evidence="8" key="2">
    <citation type="submission" date="2024-10" db="UniProtKB">
        <authorList>
            <consortium name="EnsemblProtists"/>
        </authorList>
    </citation>
    <scope>IDENTIFICATION</scope>
</reference>
<name>A0A0D3IB97_EMIH1</name>
<keyword evidence="9" id="KW-1185">Reference proteome</keyword>
<feature type="transmembrane region" description="Helical" evidence="7">
    <location>
        <begin position="14"/>
        <end position="33"/>
    </location>
</feature>
<dbReference type="KEGG" id="ehx:EMIHUDRAFT_438251"/>
<keyword evidence="4 7" id="KW-0812">Transmembrane</keyword>
<evidence type="ECO:0000256" key="4">
    <source>
        <dbReference type="ARBA" id="ARBA00022692"/>
    </source>
</evidence>
<sequence length="149" mass="15523">MVTSTAPSPAWRGLFPAVLFVVFNLGDMAARLAPPSCHLVRGRSTLALALSRIALIPLFMVCHMRPGDSAVPTLLPSDAAPLLLIALLAASNGFLTACPLIYGPLSVPPPEQKQAASLLVLALNVGLTLGSLLSFLLHGLVCSCNPFVN</sequence>
<protein>
    <recommendedName>
        <fullName evidence="10">Equilibrative nucleoside transporter</fullName>
    </recommendedName>
</protein>
<dbReference type="RefSeq" id="XP_005760961.1">
    <property type="nucleotide sequence ID" value="XM_005760904.1"/>
</dbReference>
<comment type="similarity">
    <text evidence="2">Belongs to the SLC29A/ENT transporter (TC 2.A.57) family.</text>
</comment>
<dbReference type="GO" id="GO:0005337">
    <property type="term" value="F:nucleoside transmembrane transporter activity"/>
    <property type="evidence" value="ECO:0007669"/>
    <property type="project" value="InterPro"/>
</dbReference>
<dbReference type="AlphaFoldDB" id="A0A0D3IB97"/>
<organism evidence="8 9">
    <name type="scientific">Emiliania huxleyi (strain CCMP1516)</name>
    <dbReference type="NCBI Taxonomy" id="280463"/>
    <lineage>
        <taxon>Eukaryota</taxon>
        <taxon>Haptista</taxon>
        <taxon>Haptophyta</taxon>
        <taxon>Prymnesiophyceae</taxon>
        <taxon>Isochrysidales</taxon>
        <taxon>Noelaerhabdaceae</taxon>
        <taxon>Emiliania</taxon>
    </lineage>
</organism>
<evidence type="ECO:0000256" key="7">
    <source>
        <dbReference type="SAM" id="Phobius"/>
    </source>
</evidence>
<keyword evidence="5 7" id="KW-1133">Transmembrane helix</keyword>
<dbReference type="GO" id="GO:0005886">
    <property type="term" value="C:plasma membrane"/>
    <property type="evidence" value="ECO:0007669"/>
    <property type="project" value="TreeGrafter"/>
</dbReference>
<proteinExistence type="inferred from homology"/>
<accession>A0A0D3IB97</accession>
<dbReference type="eggNOG" id="KOG1479">
    <property type="taxonomic scope" value="Eukaryota"/>
</dbReference>
<dbReference type="HOGENOM" id="CLU_1656421_0_0_1"/>
<reference evidence="9" key="1">
    <citation type="journal article" date="2013" name="Nature">
        <title>Pan genome of the phytoplankton Emiliania underpins its global distribution.</title>
        <authorList>
            <person name="Read B.A."/>
            <person name="Kegel J."/>
            <person name="Klute M.J."/>
            <person name="Kuo A."/>
            <person name="Lefebvre S.C."/>
            <person name="Maumus F."/>
            <person name="Mayer C."/>
            <person name="Miller J."/>
            <person name="Monier A."/>
            <person name="Salamov A."/>
            <person name="Young J."/>
            <person name="Aguilar M."/>
            <person name="Claverie J.M."/>
            <person name="Frickenhaus S."/>
            <person name="Gonzalez K."/>
            <person name="Herman E.K."/>
            <person name="Lin Y.C."/>
            <person name="Napier J."/>
            <person name="Ogata H."/>
            <person name="Sarno A.F."/>
            <person name="Shmutz J."/>
            <person name="Schroeder D."/>
            <person name="de Vargas C."/>
            <person name="Verret F."/>
            <person name="von Dassow P."/>
            <person name="Valentin K."/>
            <person name="Van de Peer Y."/>
            <person name="Wheeler G."/>
            <person name="Dacks J.B."/>
            <person name="Delwiche C.F."/>
            <person name="Dyhrman S.T."/>
            <person name="Glockner G."/>
            <person name="John U."/>
            <person name="Richards T."/>
            <person name="Worden A.Z."/>
            <person name="Zhang X."/>
            <person name="Grigoriev I.V."/>
            <person name="Allen A.E."/>
            <person name="Bidle K."/>
            <person name="Borodovsky M."/>
            <person name="Bowler C."/>
            <person name="Brownlee C."/>
            <person name="Cock J.M."/>
            <person name="Elias M."/>
            <person name="Gladyshev V.N."/>
            <person name="Groth M."/>
            <person name="Guda C."/>
            <person name="Hadaegh A."/>
            <person name="Iglesias-Rodriguez M.D."/>
            <person name="Jenkins J."/>
            <person name="Jones B.M."/>
            <person name="Lawson T."/>
            <person name="Leese F."/>
            <person name="Lindquist E."/>
            <person name="Lobanov A."/>
            <person name="Lomsadze A."/>
            <person name="Malik S.B."/>
            <person name="Marsh M.E."/>
            <person name="Mackinder L."/>
            <person name="Mock T."/>
            <person name="Mueller-Roeber B."/>
            <person name="Pagarete A."/>
            <person name="Parker M."/>
            <person name="Probert I."/>
            <person name="Quesneville H."/>
            <person name="Raines C."/>
            <person name="Rensing S.A."/>
            <person name="Riano-Pachon D.M."/>
            <person name="Richier S."/>
            <person name="Rokitta S."/>
            <person name="Shiraiwa Y."/>
            <person name="Soanes D.M."/>
            <person name="van der Giezen M."/>
            <person name="Wahlund T.M."/>
            <person name="Williams B."/>
            <person name="Wilson W."/>
            <person name="Wolfe G."/>
            <person name="Wurch L.L."/>
        </authorList>
    </citation>
    <scope>NUCLEOTIDE SEQUENCE</scope>
</reference>